<dbReference type="CDD" id="cd06433">
    <property type="entry name" value="GT_2_WfgS_like"/>
    <property type="match status" value="1"/>
</dbReference>
<feature type="domain" description="Glycosyltransferase 2-like" evidence="2">
    <location>
        <begin position="11"/>
        <end position="105"/>
    </location>
</feature>
<reference evidence="3 4" key="1">
    <citation type="submission" date="2014-02" db="EMBL/GenBank/DDBJ databases">
        <authorList>
            <person name="Sears C."/>
            <person name="Carroll K."/>
            <person name="Sack B.R."/>
            <person name="Qadri F."/>
            <person name="Myers L.L."/>
            <person name="Chung G.-T."/>
            <person name="Escheverria P."/>
            <person name="Fraser C.M."/>
            <person name="Sadzewicz L."/>
            <person name="Shefchek K.A."/>
            <person name="Tallon L."/>
            <person name="Das S.P."/>
            <person name="Daugherty S."/>
            <person name="Mongodin E.F."/>
        </authorList>
    </citation>
    <scope>NUCLEOTIDE SEQUENCE [LARGE SCALE GENOMIC DNA]</scope>
    <source>
        <strain evidence="3 4">3976T8</strain>
    </source>
</reference>
<comment type="caution">
    <text evidence="3">The sequence shown here is derived from an EMBL/GenBank/DDBJ whole genome shotgun (WGS) entry which is preliminary data.</text>
</comment>
<dbReference type="InterPro" id="IPR001173">
    <property type="entry name" value="Glyco_trans_2-like"/>
</dbReference>
<dbReference type="Gene3D" id="3.90.550.10">
    <property type="entry name" value="Spore Coat Polysaccharide Biosynthesis Protein SpsA, Chain A"/>
    <property type="match status" value="1"/>
</dbReference>
<feature type="transmembrane region" description="Helical" evidence="1">
    <location>
        <begin position="235"/>
        <end position="256"/>
    </location>
</feature>
<protein>
    <submittedName>
        <fullName evidence="3">Glycosyl transferase 2 family protein</fullName>
    </submittedName>
</protein>
<proteinExistence type="predicted"/>
<dbReference type="SUPFAM" id="SSF53448">
    <property type="entry name" value="Nucleotide-diphospho-sugar transferases"/>
    <property type="match status" value="1"/>
</dbReference>
<evidence type="ECO:0000313" key="4">
    <source>
        <dbReference type="Proteomes" id="UP000020938"/>
    </source>
</evidence>
<dbReference type="GO" id="GO:0016758">
    <property type="term" value="F:hexosyltransferase activity"/>
    <property type="evidence" value="ECO:0007669"/>
    <property type="project" value="UniProtKB-ARBA"/>
</dbReference>
<gene>
    <name evidence="3" type="ORF">M123_2704</name>
</gene>
<dbReference type="AlphaFoldDB" id="A0A016AV61"/>
<evidence type="ECO:0000313" key="3">
    <source>
        <dbReference type="EMBL" id="EXZ72978.1"/>
    </source>
</evidence>
<dbReference type="Pfam" id="PF00535">
    <property type="entry name" value="Glycos_transf_2"/>
    <property type="match status" value="1"/>
</dbReference>
<dbReference type="EMBL" id="JGDS01000053">
    <property type="protein sequence ID" value="EXZ72978.1"/>
    <property type="molecule type" value="Genomic_DNA"/>
</dbReference>
<dbReference type="InterPro" id="IPR029044">
    <property type="entry name" value="Nucleotide-diphossugar_trans"/>
</dbReference>
<keyword evidence="1" id="KW-0812">Transmembrane</keyword>
<dbReference type="PATRIC" id="fig|1339314.3.peg.2880"/>
<dbReference type="Proteomes" id="UP000020938">
    <property type="component" value="Unassembled WGS sequence"/>
</dbReference>
<name>A0A016AV61_BACFG</name>
<evidence type="ECO:0000259" key="2">
    <source>
        <dbReference type="Pfam" id="PF00535"/>
    </source>
</evidence>
<sequence length="280" mass="32331">MEQRTYLPLVSVITVCYNATTVIEATILSIIGQTYSNIEYIIIDGGSTDGTIEVIKKYEKKISYWVSEPDKGIYDAMNKGIVKSTGEWIHFLNAGDVYLNTHILEDCIRCFHEKKVKADVLYGDVICKFDFGNLLLKPGALSDFESYFPISHPATLVKGELLKENIFDTSYQISADYELLYRLYHKGCTFEYIPIPLVLFDAITGISSTNPLLLYNENTRIQDNRHKIRKCIRIAIIKVRVLLSFIINGFLLNDYVRNNYHKKRLLRNKRFNEIDINNFI</sequence>
<dbReference type="PANTHER" id="PTHR22916:SF67">
    <property type="entry name" value="COLANIC ACID BIOSYNTHESIS GLYCOSYL TRANSFERASE WCAE-RELATED"/>
    <property type="match status" value="1"/>
</dbReference>
<evidence type="ECO:0000256" key="1">
    <source>
        <dbReference type="SAM" id="Phobius"/>
    </source>
</evidence>
<keyword evidence="1" id="KW-0472">Membrane</keyword>
<keyword evidence="3" id="KW-0808">Transferase</keyword>
<keyword evidence="1" id="KW-1133">Transmembrane helix</keyword>
<accession>A0A016AV61</accession>
<organism evidence="3 4">
    <name type="scientific">Bacteroides fragilis str. 3976T8</name>
    <dbReference type="NCBI Taxonomy" id="1339314"/>
    <lineage>
        <taxon>Bacteria</taxon>
        <taxon>Pseudomonadati</taxon>
        <taxon>Bacteroidota</taxon>
        <taxon>Bacteroidia</taxon>
        <taxon>Bacteroidales</taxon>
        <taxon>Bacteroidaceae</taxon>
        <taxon>Bacteroides</taxon>
    </lineage>
</organism>
<dbReference type="PANTHER" id="PTHR22916">
    <property type="entry name" value="GLYCOSYLTRANSFERASE"/>
    <property type="match status" value="1"/>
</dbReference>